<gene>
    <name evidence="1" type="ORF">NBRC110019_22660</name>
</gene>
<name>A0A9W6EVQ6_9FLAO</name>
<protein>
    <submittedName>
        <fullName evidence="1">Uncharacterized protein</fullName>
    </submittedName>
</protein>
<dbReference type="RefSeq" id="WP_281754990.1">
    <property type="nucleotide sequence ID" value="NZ_BRVP01000015.1"/>
</dbReference>
<dbReference type="AlphaFoldDB" id="A0A9W6EVQ6"/>
<accession>A0A9W6EVQ6</accession>
<dbReference type="Proteomes" id="UP001143545">
    <property type="component" value="Unassembled WGS sequence"/>
</dbReference>
<comment type="caution">
    <text evidence="1">The sequence shown here is derived from an EMBL/GenBank/DDBJ whole genome shotgun (WGS) entry which is preliminary data.</text>
</comment>
<evidence type="ECO:0000313" key="1">
    <source>
        <dbReference type="EMBL" id="GLB53226.1"/>
    </source>
</evidence>
<proteinExistence type="predicted"/>
<evidence type="ECO:0000313" key="2">
    <source>
        <dbReference type="Proteomes" id="UP001143545"/>
    </source>
</evidence>
<organism evidence="1 2">
    <name type="scientific">Neptunitalea chrysea</name>
    <dbReference type="NCBI Taxonomy" id="1647581"/>
    <lineage>
        <taxon>Bacteria</taxon>
        <taxon>Pseudomonadati</taxon>
        <taxon>Bacteroidota</taxon>
        <taxon>Flavobacteriia</taxon>
        <taxon>Flavobacteriales</taxon>
        <taxon>Flavobacteriaceae</taxon>
        <taxon>Neptunitalea</taxon>
    </lineage>
</organism>
<sequence>MLGREDIDIERVYIPMRDLSAAAESRRNVTRKGLKNDTFKHRMKHRLGFKRRYAGGVSRTKSFDDGEQEAVLSNQLYNLILSLSNHSVPVTLIRFPKSVKNAEYLYGKLGDLVAHIKYEHFKKVYDKTAMPNLVNTFNKLD</sequence>
<reference evidence="1" key="1">
    <citation type="submission" date="2022-07" db="EMBL/GenBank/DDBJ databases">
        <title>Taxonomy of Novel Oxalotrophic and Methylotrophic Bacteria.</title>
        <authorList>
            <person name="Sahin N."/>
            <person name="Tani A."/>
        </authorList>
    </citation>
    <scope>NUCLEOTIDE SEQUENCE</scope>
    <source>
        <strain evidence="1">AM327</strain>
    </source>
</reference>
<keyword evidence="2" id="KW-1185">Reference proteome</keyword>
<dbReference type="EMBL" id="BRVP01000015">
    <property type="protein sequence ID" value="GLB53226.1"/>
    <property type="molecule type" value="Genomic_DNA"/>
</dbReference>